<keyword evidence="6 10" id="KW-0520">NAD</keyword>
<evidence type="ECO:0000256" key="8">
    <source>
        <dbReference type="PIRSR" id="PIRSR000102-1"/>
    </source>
</evidence>
<gene>
    <name evidence="14" type="ORF">HWN36_05575</name>
</gene>
<dbReference type="GO" id="GO:0006099">
    <property type="term" value="P:tricarboxylic acid cycle"/>
    <property type="evidence" value="ECO:0007669"/>
    <property type="project" value="UniProtKB-KW"/>
</dbReference>
<evidence type="ECO:0000256" key="1">
    <source>
        <dbReference type="ARBA" id="ARBA00003966"/>
    </source>
</evidence>
<feature type="domain" description="Lactate/malate dehydrogenase N-terminal" evidence="12">
    <location>
        <begin position="3"/>
        <end position="145"/>
    </location>
</feature>
<feature type="binding site" evidence="10">
    <location>
        <begin position="121"/>
        <end position="123"/>
    </location>
    <ligand>
        <name>NAD(+)</name>
        <dbReference type="ChEBI" id="CHEBI:57540"/>
    </ligand>
</feature>
<dbReference type="PANTHER" id="PTHR43128:SF16">
    <property type="entry name" value="L-LACTATE DEHYDROGENASE"/>
    <property type="match status" value="1"/>
</dbReference>
<name>A0A7K4HNQ1_9EURY</name>
<organism evidence="14 15">
    <name type="scientific">Methanofollis tationis</name>
    <dbReference type="NCBI Taxonomy" id="81417"/>
    <lineage>
        <taxon>Archaea</taxon>
        <taxon>Methanobacteriati</taxon>
        <taxon>Methanobacteriota</taxon>
        <taxon>Stenosarchaea group</taxon>
        <taxon>Methanomicrobia</taxon>
        <taxon>Methanomicrobiales</taxon>
        <taxon>Methanomicrobiaceae</taxon>
        <taxon>Methanofollis</taxon>
    </lineage>
</organism>
<evidence type="ECO:0000256" key="6">
    <source>
        <dbReference type="ARBA" id="ARBA00023027"/>
    </source>
</evidence>
<comment type="caution">
    <text evidence="14">The sequence shown here is derived from an EMBL/GenBank/DDBJ whole genome shotgun (WGS) entry which is preliminary data.</text>
</comment>
<evidence type="ECO:0000256" key="2">
    <source>
        <dbReference type="ARBA" id="ARBA00008104"/>
    </source>
</evidence>
<evidence type="ECO:0000313" key="15">
    <source>
        <dbReference type="Proteomes" id="UP000570823"/>
    </source>
</evidence>
<feature type="binding site" evidence="9">
    <location>
        <position position="85"/>
    </location>
    <ligand>
        <name>substrate</name>
    </ligand>
</feature>
<feature type="binding site" evidence="10">
    <location>
        <position position="98"/>
    </location>
    <ligand>
        <name>NAD(+)</name>
        <dbReference type="ChEBI" id="CHEBI:57540"/>
    </ligand>
</feature>
<dbReference type="Pfam" id="PF00056">
    <property type="entry name" value="Ldh_1_N"/>
    <property type="match status" value="1"/>
</dbReference>
<dbReference type="InterPro" id="IPR036291">
    <property type="entry name" value="NAD(P)-bd_dom_sf"/>
</dbReference>
<dbReference type="InterPro" id="IPR015955">
    <property type="entry name" value="Lactate_DH/Glyco_Ohase_4_C"/>
</dbReference>
<evidence type="ECO:0000313" key="14">
    <source>
        <dbReference type="EMBL" id="NVO66792.1"/>
    </source>
</evidence>
<evidence type="ECO:0000256" key="5">
    <source>
        <dbReference type="ARBA" id="ARBA00023002"/>
    </source>
</evidence>
<evidence type="ECO:0000256" key="4">
    <source>
        <dbReference type="ARBA" id="ARBA00022532"/>
    </source>
</evidence>
<feature type="binding site" evidence="9">
    <location>
        <position position="91"/>
    </location>
    <ligand>
        <name>substrate</name>
    </ligand>
</feature>
<dbReference type="EC" id="1.1.1.37" evidence="3"/>
<keyword evidence="5 11" id="KW-0560">Oxidoreductase</keyword>
<feature type="domain" description="Lactate/malate dehydrogenase C-terminal" evidence="13">
    <location>
        <begin position="148"/>
        <end position="309"/>
    </location>
</feature>
<protein>
    <recommendedName>
        <fullName evidence="3">malate dehydrogenase</fullName>
        <ecNumber evidence="3">1.1.1.37</ecNumber>
    </recommendedName>
</protein>
<dbReference type="Pfam" id="PF02866">
    <property type="entry name" value="Ldh_1_C"/>
    <property type="match status" value="1"/>
</dbReference>
<proteinExistence type="inferred from homology"/>
<comment type="catalytic activity">
    <reaction evidence="7">
        <text>(S)-malate + NAD(+) = oxaloacetate + NADH + H(+)</text>
        <dbReference type="Rhea" id="RHEA:21432"/>
        <dbReference type="ChEBI" id="CHEBI:15378"/>
        <dbReference type="ChEBI" id="CHEBI:15589"/>
        <dbReference type="ChEBI" id="CHEBI:16452"/>
        <dbReference type="ChEBI" id="CHEBI:57540"/>
        <dbReference type="ChEBI" id="CHEBI:57945"/>
        <dbReference type="EC" id="1.1.1.37"/>
    </reaction>
</comment>
<dbReference type="GO" id="GO:0006089">
    <property type="term" value="P:lactate metabolic process"/>
    <property type="evidence" value="ECO:0007669"/>
    <property type="project" value="TreeGrafter"/>
</dbReference>
<feature type="binding site" evidence="10">
    <location>
        <begin position="8"/>
        <end position="14"/>
    </location>
    <ligand>
        <name>NAD(+)</name>
        <dbReference type="ChEBI" id="CHEBI:57540"/>
    </ligand>
</feature>
<dbReference type="PRINTS" id="PR00086">
    <property type="entry name" value="LLDHDRGNASE"/>
</dbReference>
<dbReference type="AlphaFoldDB" id="A0A7K4HNQ1"/>
<dbReference type="NCBIfam" id="NF004863">
    <property type="entry name" value="PRK06223.1"/>
    <property type="match status" value="1"/>
</dbReference>
<evidence type="ECO:0000256" key="10">
    <source>
        <dbReference type="PIRSR" id="PIRSR000102-3"/>
    </source>
</evidence>
<dbReference type="InterPro" id="IPR022383">
    <property type="entry name" value="Lactate/malate_DH_C"/>
</dbReference>
<comment type="similarity">
    <text evidence="2 11">Belongs to the LDH/MDH superfamily.</text>
</comment>
<dbReference type="InterPro" id="IPR001557">
    <property type="entry name" value="L-lactate/malate_DH"/>
</dbReference>
<evidence type="ECO:0000256" key="9">
    <source>
        <dbReference type="PIRSR" id="PIRSR000102-2"/>
    </source>
</evidence>
<sequence>MSKVTIIGATGRLGSFASHAISGIPHVDEVMLAGRPGREKSLMALSHDLTDSCAARGTGTKITWSTSPADYAGSDVIVVTSGVPRKEGQDRTDLALENARIIAPIAEQIGKYAPDAIILMITNPVDVMTAVALRYSGMEPRQVFGLGTHLDSMRLKVLIARYFQVHVSEVHTRIIGEHGESMVPLWSATTIGGIRISNLPAFSDLPMDEMVDRVKNSGSFIIKNSGATVYGPGDAIATLVQTIIGNENRILTVSSYVRSEVHDIGDTCIGVPARINREGVVPVSIRIEDAELAAFGASVEKIRALTRNIFEKMDELRSSG</sequence>
<dbReference type="SUPFAM" id="SSF56327">
    <property type="entry name" value="LDH C-terminal domain-like"/>
    <property type="match status" value="1"/>
</dbReference>
<feature type="binding site" evidence="9">
    <location>
        <position position="123"/>
    </location>
    <ligand>
        <name>substrate</name>
    </ligand>
</feature>
<dbReference type="Gene3D" id="3.40.50.720">
    <property type="entry name" value="NAD(P)-binding Rossmann-like Domain"/>
    <property type="match status" value="1"/>
</dbReference>
<evidence type="ECO:0000256" key="11">
    <source>
        <dbReference type="RuleBase" id="RU003369"/>
    </source>
</evidence>
<dbReference type="GO" id="GO:0030060">
    <property type="term" value="F:L-malate dehydrogenase (NAD+) activity"/>
    <property type="evidence" value="ECO:0007669"/>
    <property type="project" value="UniProtKB-EC"/>
</dbReference>
<feature type="binding site" evidence="9">
    <location>
        <position position="154"/>
    </location>
    <ligand>
        <name>substrate</name>
    </ligand>
</feature>
<dbReference type="GO" id="GO:0004459">
    <property type="term" value="F:L-lactate dehydrogenase (NAD+) activity"/>
    <property type="evidence" value="ECO:0007669"/>
    <property type="project" value="TreeGrafter"/>
</dbReference>
<dbReference type="InterPro" id="IPR001236">
    <property type="entry name" value="Lactate/malate_DH_N"/>
</dbReference>
<evidence type="ECO:0000259" key="13">
    <source>
        <dbReference type="Pfam" id="PF02866"/>
    </source>
</evidence>
<dbReference type="Proteomes" id="UP000570823">
    <property type="component" value="Unassembled WGS sequence"/>
</dbReference>
<dbReference type="SUPFAM" id="SSF51735">
    <property type="entry name" value="NAD(P)-binding Rossmann-fold domains"/>
    <property type="match status" value="1"/>
</dbReference>
<dbReference type="OrthoDB" id="2596at2157"/>
<reference evidence="14 15" key="1">
    <citation type="submission" date="2020-06" db="EMBL/GenBank/DDBJ databases">
        <title>Methanofollis fontis sp. nov., a methanogen isolated from marine sediments near a cold seep at Four-Way Closure Ridge offshore southwestern Taiwan.</title>
        <authorList>
            <person name="Chen S.-C."/>
            <person name="Teng N.-H."/>
            <person name="Lin Y.-S."/>
            <person name="Lai M.-C."/>
            <person name="Chen H.-H."/>
            <person name="Wang C.-C."/>
        </authorList>
    </citation>
    <scope>NUCLEOTIDE SEQUENCE [LARGE SCALE GENOMIC DNA]</scope>
    <source>
        <strain evidence="14 15">DSM 2702</strain>
    </source>
</reference>
<keyword evidence="15" id="KW-1185">Reference proteome</keyword>
<dbReference type="EMBL" id="JABXWR010000001">
    <property type="protein sequence ID" value="NVO66792.1"/>
    <property type="molecule type" value="Genomic_DNA"/>
</dbReference>
<dbReference type="PIRSF" id="PIRSF000102">
    <property type="entry name" value="Lac_mal_DH"/>
    <property type="match status" value="1"/>
</dbReference>
<dbReference type="Gene3D" id="3.90.110.10">
    <property type="entry name" value="Lactate dehydrogenase/glycoside hydrolase, family 4, C-terminal"/>
    <property type="match status" value="1"/>
</dbReference>
<keyword evidence="4" id="KW-0816">Tricarboxylic acid cycle</keyword>
<evidence type="ECO:0000259" key="12">
    <source>
        <dbReference type="Pfam" id="PF00056"/>
    </source>
</evidence>
<feature type="active site" description="Proton acceptor" evidence="8">
    <location>
        <position position="178"/>
    </location>
</feature>
<accession>A0A7K4HNQ1</accession>
<dbReference type="RefSeq" id="WP_176788456.1">
    <property type="nucleotide sequence ID" value="NZ_JABXWR010000001.1"/>
</dbReference>
<evidence type="ECO:0000256" key="7">
    <source>
        <dbReference type="ARBA" id="ARBA00048313"/>
    </source>
</evidence>
<evidence type="ECO:0000256" key="3">
    <source>
        <dbReference type="ARBA" id="ARBA00012995"/>
    </source>
</evidence>
<comment type="function">
    <text evidence="1">Catalyzes the reversible oxidation of malate to oxaloacetate.</text>
</comment>
<dbReference type="PANTHER" id="PTHR43128">
    <property type="entry name" value="L-2-HYDROXYCARBOXYLATE DEHYDROGENASE (NAD(P)(+))"/>
    <property type="match status" value="1"/>
</dbReference>